<evidence type="ECO:0000313" key="3">
    <source>
        <dbReference type="EMBL" id="KAH0573635.1"/>
    </source>
</evidence>
<dbReference type="OrthoDB" id="2160189at2759"/>
<sequence>MEQELKITLFSSEDLVIFISSFKNSVSNIYSQENRYFTSPYLTENKIAFRVRQQDSEFILTEKSQLKQSEGYFQCNETNTPLDITSFKEFTEYPDKFTNYKELTLQAIIKTIRTVIKHDEFHFECDSTRTEYPYKHDIFEIECETQNPDLARTIIYKALNEKNLKYQISKKTKLGIALSE</sequence>
<dbReference type="InterPro" id="IPR023577">
    <property type="entry name" value="CYTH_domain"/>
</dbReference>
<dbReference type="InterPro" id="IPR033469">
    <property type="entry name" value="CYTH-like_dom_sf"/>
</dbReference>
<dbReference type="GO" id="GO:0016462">
    <property type="term" value="F:pyrophosphatase activity"/>
    <property type="evidence" value="ECO:0007669"/>
    <property type="project" value="UniProtKB-ARBA"/>
</dbReference>
<dbReference type="EMBL" id="KI545981">
    <property type="protein sequence ID" value="EST48553.1"/>
    <property type="molecule type" value="Genomic_DNA"/>
</dbReference>
<evidence type="ECO:0000259" key="1">
    <source>
        <dbReference type="PROSITE" id="PS51707"/>
    </source>
</evidence>
<organism evidence="2">
    <name type="scientific">Spironucleus salmonicida</name>
    <dbReference type="NCBI Taxonomy" id="348837"/>
    <lineage>
        <taxon>Eukaryota</taxon>
        <taxon>Metamonada</taxon>
        <taxon>Diplomonadida</taxon>
        <taxon>Hexamitidae</taxon>
        <taxon>Hexamitinae</taxon>
        <taxon>Spironucleus</taxon>
    </lineage>
</organism>
<dbReference type="Proteomes" id="UP000018208">
    <property type="component" value="Unassembled WGS sequence"/>
</dbReference>
<accession>V6LWC8</accession>
<dbReference type="Pfam" id="PF01928">
    <property type="entry name" value="CYTH"/>
    <property type="match status" value="1"/>
</dbReference>
<dbReference type="VEuPathDB" id="GiardiaDB:SS50377_23570"/>
<evidence type="ECO:0000313" key="2">
    <source>
        <dbReference type="EMBL" id="EST48553.1"/>
    </source>
</evidence>
<protein>
    <submittedName>
        <fullName evidence="2">CYTH-like domain-containing protein</fullName>
    </submittedName>
</protein>
<name>V6LWC8_9EUKA</name>
<gene>
    <name evidence="2" type="ORF">SS50377_11164</name>
    <name evidence="3" type="ORF">SS50377_23570</name>
</gene>
<dbReference type="SUPFAM" id="SSF55154">
    <property type="entry name" value="CYTH-like phosphatases"/>
    <property type="match status" value="1"/>
</dbReference>
<dbReference type="AlphaFoldDB" id="V6LWC8"/>
<proteinExistence type="predicted"/>
<dbReference type="SMART" id="SM01118">
    <property type="entry name" value="CYTH"/>
    <property type="match status" value="1"/>
</dbReference>
<dbReference type="PANTHER" id="PTHR34948:SF2">
    <property type="entry name" value="TRIPHOSPHATE TUNNEL METALLOENZYME 3"/>
    <property type="match status" value="1"/>
</dbReference>
<dbReference type="PANTHER" id="PTHR34948">
    <property type="entry name" value="OS08G0299200 PROTEIN"/>
    <property type="match status" value="1"/>
</dbReference>
<evidence type="ECO:0000313" key="4">
    <source>
        <dbReference type="Proteomes" id="UP000018208"/>
    </source>
</evidence>
<keyword evidence="4" id="KW-1185">Reference proteome</keyword>
<dbReference type="EMBL" id="AUWU02000004">
    <property type="protein sequence ID" value="KAH0573635.1"/>
    <property type="molecule type" value="Genomic_DNA"/>
</dbReference>
<dbReference type="Gene3D" id="2.40.320.10">
    <property type="entry name" value="Hypothetical Protein Pfu-838710-001"/>
    <property type="match status" value="1"/>
</dbReference>
<reference evidence="3" key="2">
    <citation type="submission" date="2020-12" db="EMBL/GenBank/DDBJ databases">
        <title>New Spironucleus salmonicida genome in near-complete chromosomes.</title>
        <authorList>
            <person name="Xu F."/>
            <person name="Kurt Z."/>
            <person name="Jimenez-Gonzalez A."/>
            <person name="Astvaldsson A."/>
            <person name="Andersson J.O."/>
            <person name="Svard S.G."/>
        </authorList>
    </citation>
    <scope>NUCLEOTIDE SEQUENCE</scope>
    <source>
        <strain evidence="3">ATCC 50377</strain>
    </source>
</reference>
<dbReference type="PROSITE" id="PS51707">
    <property type="entry name" value="CYTH"/>
    <property type="match status" value="1"/>
</dbReference>
<feature type="domain" description="CYTH" evidence="1">
    <location>
        <begin position="1"/>
        <end position="180"/>
    </location>
</feature>
<reference evidence="2 3" key="1">
    <citation type="journal article" date="2014" name="PLoS Genet.">
        <title>The Genome of Spironucleus salmonicida Highlights a Fish Pathogen Adapted to Fluctuating Environments.</title>
        <authorList>
            <person name="Xu F."/>
            <person name="Jerlstrom-Hultqvist J."/>
            <person name="Einarsson E."/>
            <person name="Astvaldsson A."/>
            <person name="Svard S.G."/>
            <person name="Andersson J.O."/>
        </authorList>
    </citation>
    <scope>NUCLEOTIDE SEQUENCE</scope>
    <source>
        <strain evidence="3">ATCC 50377</strain>
    </source>
</reference>